<keyword evidence="2" id="KW-0732">Signal</keyword>
<proteinExistence type="predicted"/>
<feature type="chain" id="PRO_5008127765" evidence="2">
    <location>
        <begin position="29"/>
        <end position="139"/>
    </location>
</feature>
<feature type="region of interest" description="Disordered" evidence="1">
    <location>
        <begin position="36"/>
        <end position="64"/>
    </location>
</feature>
<dbReference type="Proteomes" id="UP000075883">
    <property type="component" value="Unassembled WGS sequence"/>
</dbReference>
<name>A0A182M2K9_9DIPT</name>
<evidence type="ECO:0000256" key="2">
    <source>
        <dbReference type="SAM" id="SignalP"/>
    </source>
</evidence>
<reference evidence="4" key="1">
    <citation type="submission" date="2013-09" db="EMBL/GenBank/DDBJ databases">
        <title>The Genome Sequence of Anopheles culicifacies species A.</title>
        <authorList>
            <consortium name="The Broad Institute Genomics Platform"/>
            <person name="Neafsey D.E."/>
            <person name="Besansky N."/>
            <person name="Howell P."/>
            <person name="Walton C."/>
            <person name="Young S.K."/>
            <person name="Zeng Q."/>
            <person name="Gargeya S."/>
            <person name="Fitzgerald M."/>
            <person name="Haas B."/>
            <person name="Abouelleil A."/>
            <person name="Allen A.W."/>
            <person name="Alvarado L."/>
            <person name="Arachchi H.M."/>
            <person name="Berlin A.M."/>
            <person name="Chapman S.B."/>
            <person name="Gainer-Dewar J."/>
            <person name="Goldberg J."/>
            <person name="Griggs A."/>
            <person name="Gujja S."/>
            <person name="Hansen M."/>
            <person name="Howarth C."/>
            <person name="Imamovic A."/>
            <person name="Ireland A."/>
            <person name="Larimer J."/>
            <person name="McCowan C."/>
            <person name="Murphy C."/>
            <person name="Pearson M."/>
            <person name="Poon T.W."/>
            <person name="Priest M."/>
            <person name="Roberts A."/>
            <person name="Saif S."/>
            <person name="Shea T."/>
            <person name="Sisk P."/>
            <person name="Sykes S."/>
            <person name="Wortman J."/>
            <person name="Nusbaum C."/>
            <person name="Birren B."/>
        </authorList>
    </citation>
    <scope>NUCLEOTIDE SEQUENCE [LARGE SCALE GENOMIC DNA]</scope>
    <source>
        <strain evidence="4">A-37</strain>
    </source>
</reference>
<feature type="signal peptide" evidence="2">
    <location>
        <begin position="1"/>
        <end position="28"/>
    </location>
</feature>
<accession>A0A182M2K9</accession>
<dbReference type="EMBL" id="AXCM01011512">
    <property type="status" value="NOT_ANNOTATED_CDS"/>
    <property type="molecule type" value="Genomic_DNA"/>
</dbReference>
<feature type="compositionally biased region" description="Low complexity" evidence="1">
    <location>
        <begin position="38"/>
        <end position="64"/>
    </location>
</feature>
<reference evidence="3" key="2">
    <citation type="submission" date="2020-05" db="UniProtKB">
        <authorList>
            <consortium name="EnsemblMetazoa"/>
        </authorList>
    </citation>
    <scope>IDENTIFICATION</scope>
    <source>
        <strain evidence="3">A-37</strain>
    </source>
</reference>
<dbReference type="VEuPathDB" id="VectorBase:ACUA007914"/>
<evidence type="ECO:0000256" key="1">
    <source>
        <dbReference type="SAM" id="MobiDB-lite"/>
    </source>
</evidence>
<evidence type="ECO:0000313" key="4">
    <source>
        <dbReference type="Proteomes" id="UP000075883"/>
    </source>
</evidence>
<dbReference type="EnsemblMetazoa" id="ACUA007914-RA">
    <property type="protein sequence ID" value="ACUA007914-PA"/>
    <property type="gene ID" value="ACUA007914"/>
</dbReference>
<protein>
    <submittedName>
        <fullName evidence="3">Uncharacterized protein</fullName>
    </submittedName>
</protein>
<dbReference type="AlphaFoldDB" id="A0A182M2K9"/>
<evidence type="ECO:0000313" key="3">
    <source>
        <dbReference type="EnsemblMetazoa" id="ACUA007914-PA"/>
    </source>
</evidence>
<sequence length="139" mass="14923">MAPVRDTRWYGVGVTLLAVTLAGWCVEAAEPTDSYRLTESSSSASATTSTKETVSTSTSSTSTDATINRCRAACLTKTVDRRLVKPTLPPQNNAVQCVVRREVRRSGGDTSSPMRCRPVKTGDACKFIGLAELEEHLIG</sequence>
<organism evidence="3 4">
    <name type="scientific">Anopheles culicifacies</name>
    <dbReference type="NCBI Taxonomy" id="139723"/>
    <lineage>
        <taxon>Eukaryota</taxon>
        <taxon>Metazoa</taxon>
        <taxon>Ecdysozoa</taxon>
        <taxon>Arthropoda</taxon>
        <taxon>Hexapoda</taxon>
        <taxon>Insecta</taxon>
        <taxon>Pterygota</taxon>
        <taxon>Neoptera</taxon>
        <taxon>Endopterygota</taxon>
        <taxon>Diptera</taxon>
        <taxon>Nematocera</taxon>
        <taxon>Culicoidea</taxon>
        <taxon>Culicidae</taxon>
        <taxon>Anophelinae</taxon>
        <taxon>Anopheles</taxon>
        <taxon>culicifacies species complex</taxon>
    </lineage>
</organism>
<keyword evidence="4" id="KW-1185">Reference proteome</keyword>